<dbReference type="VEuPathDB" id="TrichDB:TVAGG3_0953270"/>
<evidence type="ECO:0000313" key="2">
    <source>
        <dbReference type="Proteomes" id="UP000001542"/>
    </source>
</evidence>
<dbReference type="Proteomes" id="UP000001542">
    <property type="component" value="Unassembled WGS sequence"/>
</dbReference>
<dbReference type="EMBL" id="DS113196">
    <property type="protein sequence ID" value="EAY20639.1"/>
    <property type="molecule type" value="Genomic_DNA"/>
</dbReference>
<dbReference type="InParanoid" id="A2DG12"/>
<dbReference type="RefSeq" id="XP_001581625.1">
    <property type="nucleotide sequence ID" value="XM_001581575.1"/>
</dbReference>
<dbReference type="VEuPathDB" id="TrichDB:TVAG_163350"/>
<accession>A2DG12</accession>
<reference evidence="1" key="1">
    <citation type="submission" date="2006-10" db="EMBL/GenBank/DDBJ databases">
        <authorList>
            <person name="Amadeo P."/>
            <person name="Zhao Q."/>
            <person name="Wortman J."/>
            <person name="Fraser-Liggett C."/>
            <person name="Carlton J."/>
        </authorList>
    </citation>
    <scope>NUCLEOTIDE SEQUENCE</scope>
    <source>
        <strain evidence="1">G3</strain>
    </source>
</reference>
<gene>
    <name evidence="1" type="ORF">TVAG_163350</name>
</gene>
<sequence length="137" mass="15717">MNSNVGAQRNRVELKIKKNPIMQPQTSTPQTYYTKKASSNVRYAIQDSDAIDLFAQLNSTVTIGKNLQAKLERELIIKRLKQSLFNYYIENLYGSNIDQDQLSTIVEKDIESYDLDNVCNESRIVKDQTMLVPSTYS</sequence>
<protein>
    <submittedName>
        <fullName evidence="1">Uncharacterized protein</fullName>
    </submittedName>
</protein>
<evidence type="ECO:0000313" key="1">
    <source>
        <dbReference type="EMBL" id="EAY20639.1"/>
    </source>
</evidence>
<reference evidence="1" key="2">
    <citation type="journal article" date="2007" name="Science">
        <title>Draft genome sequence of the sexually transmitted pathogen Trichomonas vaginalis.</title>
        <authorList>
            <person name="Carlton J.M."/>
            <person name="Hirt R.P."/>
            <person name="Silva J.C."/>
            <person name="Delcher A.L."/>
            <person name="Schatz M."/>
            <person name="Zhao Q."/>
            <person name="Wortman J.R."/>
            <person name="Bidwell S.L."/>
            <person name="Alsmark U.C.M."/>
            <person name="Besteiro S."/>
            <person name="Sicheritz-Ponten T."/>
            <person name="Noel C.J."/>
            <person name="Dacks J.B."/>
            <person name="Foster P.G."/>
            <person name="Simillion C."/>
            <person name="Van de Peer Y."/>
            <person name="Miranda-Saavedra D."/>
            <person name="Barton G.J."/>
            <person name="Westrop G.D."/>
            <person name="Mueller S."/>
            <person name="Dessi D."/>
            <person name="Fiori P.L."/>
            <person name="Ren Q."/>
            <person name="Paulsen I."/>
            <person name="Zhang H."/>
            <person name="Bastida-Corcuera F.D."/>
            <person name="Simoes-Barbosa A."/>
            <person name="Brown M.T."/>
            <person name="Hayes R.D."/>
            <person name="Mukherjee M."/>
            <person name="Okumura C.Y."/>
            <person name="Schneider R."/>
            <person name="Smith A.J."/>
            <person name="Vanacova S."/>
            <person name="Villalvazo M."/>
            <person name="Haas B.J."/>
            <person name="Pertea M."/>
            <person name="Feldblyum T.V."/>
            <person name="Utterback T.R."/>
            <person name="Shu C.L."/>
            <person name="Osoegawa K."/>
            <person name="de Jong P.J."/>
            <person name="Hrdy I."/>
            <person name="Horvathova L."/>
            <person name="Zubacova Z."/>
            <person name="Dolezal P."/>
            <person name="Malik S.B."/>
            <person name="Logsdon J.M. Jr."/>
            <person name="Henze K."/>
            <person name="Gupta A."/>
            <person name="Wang C.C."/>
            <person name="Dunne R.L."/>
            <person name="Upcroft J.A."/>
            <person name="Upcroft P."/>
            <person name="White O."/>
            <person name="Salzberg S.L."/>
            <person name="Tang P."/>
            <person name="Chiu C.-H."/>
            <person name="Lee Y.-S."/>
            <person name="Embley T.M."/>
            <person name="Coombs G.H."/>
            <person name="Mottram J.C."/>
            <person name="Tachezy J."/>
            <person name="Fraser-Liggett C.M."/>
            <person name="Johnson P.J."/>
        </authorList>
    </citation>
    <scope>NUCLEOTIDE SEQUENCE [LARGE SCALE GENOMIC DNA]</scope>
    <source>
        <strain evidence="1">G3</strain>
    </source>
</reference>
<name>A2DG12_TRIV3</name>
<keyword evidence="2" id="KW-1185">Reference proteome</keyword>
<dbReference type="KEGG" id="tva:5466182"/>
<dbReference type="AlphaFoldDB" id="A2DG12"/>
<dbReference type="SMR" id="A2DG12"/>
<proteinExistence type="predicted"/>
<organism evidence="1 2">
    <name type="scientific">Trichomonas vaginalis (strain ATCC PRA-98 / G3)</name>
    <dbReference type="NCBI Taxonomy" id="412133"/>
    <lineage>
        <taxon>Eukaryota</taxon>
        <taxon>Metamonada</taxon>
        <taxon>Parabasalia</taxon>
        <taxon>Trichomonadida</taxon>
        <taxon>Trichomonadidae</taxon>
        <taxon>Trichomonas</taxon>
    </lineage>
</organism>